<keyword evidence="5" id="KW-1185">Reference proteome</keyword>
<dbReference type="Pfam" id="PF13387">
    <property type="entry name" value="Lnb_N"/>
    <property type="match status" value="1"/>
</dbReference>
<feature type="domain" description="Lnb N-terminal periplasmic" evidence="3">
    <location>
        <begin position="130"/>
        <end position="284"/>
    </location>
</feature>
<evidence type="ECO:0000313" key="5">
    <source>
        <dbReference type="Proteomes" id="UP000282195"/>
    </source>
</evidence>
<keyword evidence="2" id="KW-0812">Transmembrane</keyword>
<dbReference type="OrthoDB" id="274718at2"/>
<dbReference type="RefSeq" id="WP_120704522.1">
    <property type="nucleotide sequence ID" value="NZ_CP032694.1"/>
</dbReference>
<keyword evidence="2" id="KW-0472">Membrane</keyword>
<dbReference type="Proteomes" id="UP000282195">
    <property type="component" value="Chromosome"/>
</dbReference>
<name>A0A387FQ41_9HYPH</name>
<keyword evidence="2" id="KW-1133">Transmembrane helix</keyword>
<dbReference type="KEGG" id="rjg:CCGE525_12400"/>
<feature type="transmembrane region" description="Helical" evidence="2">
    <location>
        <begin position="69"/>
        <end position="87"/>
    </location>
</feature>
<evidence type="ECO:0000256" key="2">
    <source>
        <dbReference type="SAM" id="Phobius"/>
    </source>
</evidence>
<sequence length="342" mass="38317">METRLRRLAWAVLAVLLAIIVALAVTWASLALWYRLPVPEFARGFAAGLFALFGVFTITALFGPWRFKAILTFAAAFALVLVWWNTIKPVEDASWAPDVARQVTGEFNGDLLTLTNVRDFEWHSSTDFIERWTTRTYDMSKVRTVDLFMSYWAGPEIAHVIFSFGFEGGEQLPWSIEVRRRTGGAFSPLADLFKSNPLVIIAADERDVVGVRSNFRGEDVQIYRLKASPEQARALLREYVADANALAATPVFYNSLTSNCTTTVVKMIRVAGDRIPFDWRLIVNGYLPDYAYDRGALDTSVSLAELRTVAHIDQRARDDGLSPNFSKSIRVGVPSPAPEDPR</sequence>
<dbReference type="EMBL" id="CP032694">
    <property type="protein sequence ID" value="AYG59505.1"/>
    <property type="molecule type" value="Genomic_DNA"/>
</dbReference>
<organism evidence="4 5">
    <name type="scientific">Rhizobium jaguaris</name>
    <dbReference type="NCBI Taxonomy" id="1312183"/>
    <lineage>
        <taxon>Bacteria</taxon>
        <taxon>Pseudomonadati</taxon>
        <taxon>Pseudomonadota</taxon>
        <taxon>Alphaproteobacteria</taxon>
        <taxon>Hyphomicrobiales</taxon>
        <taxon>Rhizobiaceae</taxon>
        <taxon>Rhizobium/Agrobacterium group</taxon>
        <taxon>Rhizobium</taxon>
    </lineage>
</organism>
<evidence type="ECO:0000259" key="3">
    <source>
        <dbReference type="Pfam" id="PF13387"/>
    </source>
</evidence>
<dbReference type="AlphaFoldDB" id="A0A387FQ41"/>
<feature type="transmembrane region" description="Helical" evidence="2">
    <location>
        <begin position="41"/>
        <end position="62"/>
    </location>
</feature>
<evidence type="ECO:0000313" key="4">
    <source>
        <dbReference type="EMBL" id="AYG59505.1"/>
    </source>
</evidence>
<accession>A0A387FQ41</accession>
<protein>
    <submittedName>
        <fullName evidence="4">DUF4105 domain-containing protein</fullName>
    </submittedName>
</protein>
<gene>
    <name evidence="4" type="ORF">CCGE525_12400</name>
</gene>
<proteinExistence type="predicted"/>
<feature type="region of interest" description="Disordered" evidence="1">
    <location>
        <begin position="321"/>
        <end position="342"/>
    </location>
</feature>
<dbReference type="InterPro" id="IPR025178">
    <property type="entry name" value="Lnb_N"/>
</dbReference>
<reference evidence="4 5" key="1">
    <citation type="submission" date="2018-10" db="EMBL/GenBank/DDBJ databases">
        <title>Rhizobium etli, R. leguminosarum and a new Rhizobium genospecies from Phaseolus dumosus.</title>
        <authorList>
            <person name="Ramirez-Puebla S.T."/>
            <person name="Rogel-Hernandez M.A."/>
            <person name="Guerrero G."/>
            <person name="Ormeno-Orrillo E."/>
            <person name="Martinez-Romero J.C."/>
            <person name="Negrete-Yankelevich S."/>
            <person name="Martinez-Romero E."/>
        </authorList>
    </citation>
    <scope>NUCLEOTIDE SEQUENCE [LARGE SCALE GENOMIC DNA]</scope>
    <source>
        <strain evidence="4 5">CCGE525</strain>
    </source>
</reference>
<evidence type="ECO:0000256" key="1">
    <source>
        <dbReference type="SAM" id="MobiDB-lite"/>
    </source>
</evidence>